<keyword evidence="2" id="KW-0808">Transferase</keyword>
<feature type="transmembrane region" description="Helical" evidence="1">
    <location>
        <begin position="168"/>
        <end position="188"/>
    </location>
</feature>
<dbReference type="KEGG" id="ial:IALB_2401"/>
<dbReference type="GO" id="GO:0004143">
    <property type="term" value="F:ATP-dependent diacylglycerol kinase activity"/>
    <property type="evidence" value="ECO:0007669"/>
    <property type="project" value="InterPro"/>
</dbReference>
<dbReference type="RefSeq" id="WP_014561247.1">
    <property type="nucleotide sequence ID" value="NC_017464.1"/>
</dbReference>
<dbReference type="Proteomes" id="UP000007394">
    <property type="component" value="Chromosome"/>
</dbReference>
<feature type="transmembrane region" description="Helical" evidence="1">
    <location>
        <begin position="40"/>
        <end position="59"/>
    </location>
</feature>
<dbReference type="AlphaFoldDB" id="I0AM97"/>
<keyword evidence="1" id="KW-1133">Transmembrane helix</keyword>
<evidence type="ECO:0000256" key="1">
    <source>
        <dbReference type="SAM" id="Phobius"/>
    </source>
</evidence>
<organism evidence="2 3">
    <name type="scientific">Ignavibacterium album (strain DSM 19864 / JCM 16511 / NBRC 101810 / Mat9-16)</name>
    <dbReference type="NCBI Taxonomy" id="945713"/>
    <lineage>
        <taxon>Bacteria</taxon>
        <taxon>Pseudomonadati</taxon>
        <taxon>Ignavibacteriota</taxon>
        <taxon>Ignavibacteria</taxon>
        <taxon>Ignavibacteriales</taxon>
        <taxon>Ignavibacteriaceae</taxon>
        <taxon>Ignavibacterium</taxon>
    </lineage>
</organism>
<reference evidence="2 3" key="1">
    <citation type="journal article" date="2012" name="Front. Microbiol.">
        <title>Complete genome of Ignavibacterium album, a metabolically versatile, flagellated, facultative anaerobe from the phylum Chlorobi.</title>
        <authorList>
            <person name="Liu Z."/>
            <person name="Frigaard N.-U."/>
            <person name="Vogl K."/>
            <person name="Iino T."/>
            <person name="Ohkuma M."/>
            <person name="Overmann J."/>
            <person name="Bryant D.A."/>
        </authorList>
    </citation>
    <scope>NUCLEOTIDE SEQUENCE [LARGE SCALE GENOMIC DNA]</scope>
    <source>
        <strain evidence="3">DSM 19864 / JCM 16511 / NBRC 101810 / Mat9-16</strain>
    </source>
</reference>
<gene>
    <name evidence="2" type="ordered locus">IALB_2401</name>
</gene>
<dbReference type="PANTHER" id="PTHR31303">
    <property type="entry name" value="CTP-DEPENDENT DIACYLGLYCEROL KINASE 1"/>
    <property type="match status" value="1"/>
</dbReference>
<evidence type="ECO:0000313" key="2">
    <source>
        <dbReference type="EMBL" id="AFH50104.1"/>
    </source>
</evidence>
<proteinExistence type="predicted"/>
<evidence type="ECO:0000313" key="3">
    <source>
        <dbReference type="Proteomes" id="UP000007394"/>
    </source>
</evidence>
<feature type="transmembrane region" description="Helical" evidence="1">
    <location>
        <begin position="139"/>
        <end position="156"/>
    </location>
</feature>
<name>I0AM97_IGNAJ</name>
<accession>I0AM97</accession>
<dbReference type="OrthoDB" id="9786398at2"/>
<protein>
    <submittedName>
        <fullName evidence="2">Dolichol kinase</fullName>
    </submittedName>
</protein>
<keyword evidence="1" id="KW-0812">Transmembrane</keyword>
<dbReference type="EMBL" id="CP003418">
    <property type="protein sequence ID" value="AFH50104.1"/>
    <property type="molecule type" value="Genomic_DNA"/>
</dbReference>
<feature type="transmembrane region" description="Helical" evidence="1">
    <location>
        <begin position="92"/>
        <end position="119"/>
    </location>
</feature>
<feature type="transmembrane region" description="Helical" evidence="1">
    <location>
        <begin position="194"/>
        <end position="217"/>
    </location>
</feature>
<dbReference type="PANTHER" id="PTHR31303:SF1">
    <property type="entry name" value="CTP-DEPENDENT DIACYLGLYCEROL KINASE 1"/>
    <property type="match status" value="1"/>
</dbReference>
<keyword evidence="3" id="KW-1185">Reference proteome</keyword>
<keyword evidence="1" id="KW-0472">Membrane</keyword>
<dbReference type="eggNOG" id="COG0170">
    <property type="taxonomic scope" value="Bacteria"/>
</dbReference>
<dbReference type="HOGENOM" id="CLU_031477_4_1_10"/>
<keyword evidence="2" id="KW-0418">Kinase</keyword>
<sequence>MNQIDNGTIHYRDELVRKLIHLFSLSIPTIYYFIPKSVAIIILAGLTAFALVVDLARYFHPEVGKIFYKIFGFLLRKHEVDHEKKNLNGATYVLISALLGVIIFPKVIFVTAFSILIISDTSAALIGRKFGKRPFLRKSFEGTLAFFISASIVILFTPKLTNSIAEYMIGLVAAFFGAIVENISYGIADDNLSIPLSVGFVMWALYLIIFPNLDLILPNVPR</sequence>
<dbReference type="STRING" id="945713.IALB_2401"/>
<dbReference type="InterPro" id="IPR037997">
    <property type="entry name" value="Dgk1-like"/>
</dbReference>